<protein>
    <recommendedName>
        <fullName evidence="6">Aminodeoxychorismate lyase</fullName>
    </recommendedName>
</protein>
<dbReference type="EMBL" id="MTKT01003769">
    <property type="protein sequence ID" value="OWM74495.1"/>
    <property type="molecule type" value="Genomic_DNA"/>
</dbReference>
<dbReference type="InterPro" id="IPR036038">
    <property type="entry name" value="Aminotransferase-like"/>
</dbReference>
<dbReference type="PANTHER" id="PTHR42743:SF8">
    <property type="entry name" value="OS01G0238500 PROTEIN"/>
    <property type="match status" value="1"/>
</dbReference>
<evidence type="ECO:0000256" key="1">
    <source>
        <dbReference type="ARBA" id="ARBA00009320"/>
    </source>
</evidence>
<dbReference type="Proteomes" id="UP000197138">
    <property type="component" value="Unassembled WGS sequence"/>
</dbReference>
<evidence type="ECO:0000313" key="4">
    <source>
        <dbReference type="Proteomes" id="UP000197138"/>
    </source>
</evidence>
<evidence type="ECO:0000313" key="3">
    <source>
        <dbReference type="EMBL" id="PKI76465.1"/>
    </source>
</evidence>
<dbReference type="AlphaFoldDB" id="A0A218WNY4"/>
<reference evidence="4" key="1">
    <citation type="journal article" date="2017" name="Plant J.">
        <title>The pomegranate (Punica granatum L.) genome and the genomics of punicalagin biosynthesis.</title>
        <authorList>
            <person name="Qin G."/>
            <person name="Xu C."/>
            <person name="Ming R."/>
            <person name="Tang H."/>
            <person name="Guyot R."/>
            <person name="Kramer E.M."/>
            <person name="Hu Y."/>
            <person name="Yi X."/>
            <person name="Qi Y."/>
            <person name="Xu X."/>
            <person name="Gao Z."/>
            <person name="Pan H."/>
            <person name="Jian J."/>
            <person name="Tian Y."/>
            <person name="Yue Z."/>
            <person name="Xu Y."/>
        </authorList>
    </citation>
    <scope>NUCLEOTIDE SEQUENCE [LARGE SCALE GENOMIC DNA]</scope>
    <source>
        <strain evidence="4">cv. Dabenzi</strain>
    </source>
</reference>
<comment type="similarity">
    <text evidence="1">Belongs to the class-IV pyridoxal-phosphate-dependent aminotransferase family.</text>
</comment>
<reference evidence="3 5" key="3">
    <citation type="submission" date="2017-11" db="EMBL/GenBank/DDBJ databases">
        <title>De-novo sequencing of pomegranate (Punica granatum L.) genome.</title>
        <authorList>
            <person name="Akparov Z."/>
            <person name="Amiraslanov A."/>
            <person name="Hajiyeva S."/>
            <person name="Abbasov M."/>
            <person name="Kaur K."/>
            <person name="Hamwieh A."/>
            <person name="Solovyev V."/>
            <person name="Salamov A."/>
            <person name="Braich B."/>
            <person name="Kosarev P."/>
            <person name="Mahmoud A."/>
            <person name="Hajiyev E."/>
            <person name="Babayeva S."/>
            <person name="Izzatullayeva V."/>
            <person name="Mammadov A."/>
            <person name="Mammadov A."/>
            <person name="Sharifova S."/>
            <person name="Ojaghi J."/>
            <person name="Eynullazada K."/>
            <person name="Bayramov B."/>
            <person name="Abdulazimova A."/>
            <person name="Shahmuradov I."/>
        </authorList>
    </citation>
    <scope>NUCLEOTIDE SEQUENCE [LARGE SCALE GENOMIC DNA]</scope>
    <source>
        <strain evidence="3">AG2017</strain>
        <strain evidence="5">cv. AG2017</strain>
        <tissue evidence="3">Leaf</tissue>
    </source>
</reference>
<dbReference type="InterPro" id="IPR043131">
    <property type="entry name" value="BCAT-like_N"/>
</dbReference>
<dbReference type="EMBL" id="PGOL01000117">
    <property type="protein sequence ID" value="PKI76465.1"/>
    <property type="molecule type" value="Genomic_DNA"/>
</dbReference>
<dbReference type="STRING" id="22663.A0A218WNY4"/>
<proteinExistence type="inferred from homology"/>
<evidence type="ECO:0008006" key="6">
    <source>
        <dbReference type="Google" id="ProtNLM"/>
    </source>
</evidence>
<dbReference type="PANTHER" id="PTHR42743">
    <property type="entry name" value="AMINO-ACID AMINOTRANSFERASE"/>
    <property type="match status" value="1"/>
</dbReference>
<dbReference type="Gene3D" id="3.30.470.10">
    <property type="match status" value="1"/>
</dbReference>
<evidence type="ECO:0000313" key="2">
    <source>
        <dbReference type="EMBL" id="OWM74495.1"/>
    </source>
</evidence>
<dbReference type="InterPro" id="IPR050571">
    <property type="entry name" value="Class-IV_PLP-Dep_Aminotrnsfr"/>
</dbReference>
<name>A0A218WNY4_PUNGR</name>
<accession>A0A218WNY4</accession>
<dbReference type="GO" id="GO:0019752">
    <property type="term" value="P:carboxylic acid metabolic process"/>
    <property type="evidence" value="ECO:0007669"/>
    <property type="project" value="TreeGrafter"/>
</dbReference>
<comment type="caution">
    <text evidence="2">The sequence shown here is derived from an EMBL/GenBank/DDBJ whole genome shotgun (WGS) entry which is preliminary data.</text>
</comment>
<gene>
    <name evidence="2" type="ORF">CDL15_Pgr003998</name>
    <name evidence="3" type="ORF">CRG98_003136</name>
</gene>
<sequence length="97" mass="10736">MYSSVFGGIILDPAMMVLPVDDRMVHRGHGVFDTAINLDGYLYELDVHLDRFLRSVAKARISSDPVTCSFTARYSQKQVLSVVRGSSLVLADWITSG</sequence>
<organism evidence="2 4">
    <name type="scientific">Punica granatum</name>
    <name type="common">Pomegranate</name>
    <dbReference type="NCBI Taxonomy" id="22663"/>
    <lineage>
        <taxon>Eukaryota</taxon>
        <taxon>Viridiplantae</taxon>
        <taxon>Streptophyta</taxon>
        <taxon>Embryophyta</taxon>
        <taxon>Tracheophyta</taxon>
        <taxon>Spermatophyta</taxon>
        <taxon>Magnoliopsida</taxon>
        <taxon>eudicotyledons</taxon>
        <taxon>Gunneridae</taxon>
        <taxon>Pentapetalae</taxon>
        <taxon>rosids</taxon>
        <taxon>malvids</taxon>
        <taxon>Myrtales</taxon>
        <taxon>Lythraceae</taxon>
        <taxon>Punica</taxon>
    </lineage>
</organism>
<keyword evidence="5" id="KW-1185">Reference proteome</keyword>
<dbReference type="SUPFAM" id="SSF56752">
    <property type="entry name" value="D-aminoacid aminotransferase-like PLP-dependent enzymes"/>
    <property type="match status" value="1"/>
</dbReference>
<dbReference type="GO" id="GO:0003824">
    <property type="term" value="F:catalytic activity"/>
    <property type="evidence" value="ECO:0007669"/>
    <property type="project" value="InterPro"/>
</dbReference>
<dbReference type="Proteomes" id="UP000233551">
    <property type="component" value="Unassembled WGS sequence"/>
</dbReference>
<evidence type="ECO:0000313" key="5">
    <source>
        <dbReference type="Proteomes" id="UP000233551"/>
    </source>
</evidence>
<reference evidence="2" key="2">
    <citation type="submission" date="2017-06" db="EMBL/GenBank/DDBJ databases">
        <title>The pomegranate genome and the genomics of punicalagin biosynthesis.</title>
        <authorList>
            <person name="Xu C."/>
        </authorList>
    </citation>
    <scope>NUCLEOTIDE SEQUENCE [LARGE SCALE GENOMIC DNA]</scope>
    <source>
        <tissue evidence="2">Fresh leaf</tissue>
    </source>
</reference>